<dbReference type="Pfam" id="PF02309">
    <property type="entry name" value="AUX_IAA"/>
    <property type="match status" value="1"/>
</dbReference>
<dbReference type="GO" id="GO:0005634">
    <property type="term" value="C:nucleus"/>
    <property type="evidence" value="ECO:0007669"/>
    <property type="project" value="UniProtKB-SubCell"/>
</dbReference>
<keyword evidence="3 7" id="KW-0805">Transcription regulation</keyword>
<evidence type="ECO:0000256" key="8">
    <source>
        <dbReference type="SAM" id="MobiDB-lite"/>
    </source>
</evidence>
<reference evidence="10 11" key="1">
    <citation type="journal article" date="2021" name="Hortic Res">
        <title>The domestication of Cucurbita argyrosperma as revealed by the genome of its wild relative.</title>
        <authorList>
            <person name="Barrera-Redondo J."/>
            <person name="Sanchez-de la Vega G."/>
            <person name="Aguirre-Liguori J.A."/>
            <person name="Castellanos-Morales G."/>
            <person name="Gutierrez-Guerrero Y.T."/>
            <person name="Aguirre-Dugua X."/>
            <person name="Aguirre-Planter E."/>
            <person name="Tenaillon M.I."/>
            <person name="Lira-Saade R."/>
            <person name="Eguiarte L.E."/>
        </authorList>
    </citation>
    <scope>NUCLEOTIDE SEQUENCE [LARGE SCALE GENOMIC DNA]</scope>
    <source>
        <strain evidence="10">JBR-2021</strain>
    </source>
</reference>
<feature type="non-terminal residue" evidence="10">
    <location>
        <position position="1"/>
    </location>
</feature>
<dbReference type="GO" id="GO:0006355">
    <property type="term" value="P:regulation of DNA-templated transcription"/>
    <property type="evidence" value="ECO:0007669"/>
    <property type="project" value="InterPro"/>
</dbReference>
<evidence type="ECO:0000256" key="2">
    <source>
        <dbReference type="ARBA" id="ARBA00011726"/>
    </source>
</evidence>
<feature type="compositionally biased region" description="Polar residues" evidence="8">
    <location>
        <begin position="148"/>
        <end position="159"/>
    </location>
</feature>
<dbReference type="GO" id="GO:0003677">
    <property type="term" value="F:DNA binding"/>
    <property type="evidence" value="ECO:0007669"/>
    <property type="project" value="InterPro"/>
</dbReference>
<dbReference type="AlphaFoldDB" id="A0AAV6M0J5"/>
<evidence type="ECO:0000256" key="4">
    <source>
        <dbReference type="ARBA" id="ARBA00023163"/>
    </source>
</evidence>
<evidence type="ECO:0000256" key="3">
    <source>
        <dbReference type="ARBA" id="ARBA00023015"/>
    </source>
</evidence>
<dbReference type="PANTHER" id="PTHR31384:SF115">
    <property type="entry name" value="AUXIN RESPONSE FACTOR 6"/>
    <property type="match status" value="1"/>
</dbReference>
<feature type="region of interest" description="Disordered" evidence="8">
    <location>
        <begin position="148"/>
        <end position="222"/>
    </location>
</feature>
<evidence type="ECO:0000256" key="1">
    <source>
        <dbReference type="ARBA" id="ARBA00004123"/>
    </source>
</evidence>
<feature type="compositionally biased region" description="Low complexity" evidence="8">
    <location>
        <begin position="194"/>
        <end position="203"/>
    </location>
</feature>
<dbReference type="EMBL" id="JAGKQH010000018">
    <property type="protein sequence ID" value="KAG6573380.1"/>
    <property type="molecule type" value="Genomic_DNA"/>
</dbReference>
<comment type="subunit">
    <text evidence="2 7">Homodimers and heterodimers.</text>
</comment>
<keyword evidence="7" id="KW-0678">Repressor</keyword>
<keyword evidence="6 7" id="KW-0927">Auxin signaling pathway</keyword>
<comment type="subcellular location">
    <subcellularLocation>
        <location evidence="1 7">Nucleus</location>
    </subcellularLocation>
</comment>
<comment type="function">
    <text evidence="7">Aux/IAA proteins are short-lived transcriptional factors that function as repressors of early auxin response genes at low auxin concentrations.</text>
</comment>
<feature type="domain" description="PB1" evidence="9">
    <location>
        <begin position="432"/>
        <end position="516"/>
    </location>
</feature>
<dbReference type="Proteomes" id="UP000685013">
    <property type="component" value="Chromosome 18"/>
</dbReference>
<comment type="similarity">
    <text evidence="7">Belongs to the Aux/IAA family.</text>
</comment>
<name>A0AAV6M0J5_9ROSI</name>
<evidence type="ECO:0000313" key="10">
    <source>
        <dbReference type="EMBL" id="KAG6573380.1"/>
    </source>
</evidence>
<evidence type="ECO:0000313" key="11">
    <source>
        <dbReference type="Proteomes" id="UP000685013"/>
    </source>
</evidence>
<feature type="compositionally biased region" description="Low complexity" evidence="8">
    <location>
        <begin position="161"/>
        <end position="180"/>
    </location>
</feature>
<feature type="region of interest" description="Disordered" evidence="8">
    <location>
        <begin position="242"/>
        <end position="263"/>
    </location>
</feature>
<sequence length="565" mass="62073">MRLSAAGFSPQPPEGERRVLNSELWHACAGPLVSLPAVGSRVVYFPQGHSIKDSDLGMNSPFMWLRGDNSDRGIQCLNFQGNGVSPWMHPRLDPSMVGMQSDVYQAMAAAALQEMRAIDYSKLAPASMLQFQQPQGLPCQPSTLMQPQMLHQSQSQHAFLQSVQEHQQHSQSQTQTQSHHLPPQLQPEPSFNNQQPQHQQQPRQPQPQPPPQPQPLVDHQPIPCTIPAISQFASCSQSQSPSLQTVPSLCQQPSFSDSNGNPVTSPTVSPFHSLAGSFVQDESSQLLNIQRANSVIPSAGWPSKRAAIDPLSTGASQYFLPQVESGMSQNTVALPPFPGRECAIGDRDEGSDPENHVLFGVNIESSSLLMQNGMSNLRGVGNDNVSTTLPFSSNYMSSSGTDFSVNPTTNCIDESGFLQPHENVGQVNQPNGTFVKVHKSGTYSRSLDITKFNNYLELRSELARMFGLEGELEDPLRSGWQLVFVDRENDVLLLGDGPWPEFVNSVWCIKILSPDEVQEMGKRGLELLNSMPIQRLSNNTCDDYGSRQDSRNLISGITSVGPFDY</sequence>
<evidence type="ECO:0000259" key="9">
    <source>
        <dbReference type="PROSITE" id="PS51745"/>
    </source>
</evidence>
<keyword evidence="5 7" id="KW-0539">Nucleus</keyword>
<keyword evidence="4 7" id="KW-0804">Transcription</keyword>
<evidence type="ECO:0000256" key="5">
    <source>
        <dbReference type="ARBA" id="ARBA00023242"/>
    </source>
</evidence>
<comment type="caution">
    <text evidence="10">The sequence shown here is derived from an EMBL/GenBank/DDBJ whole genome shotgun (WGS) entry which is preliminary data.</text>
</comment>
<gene>
    <name evidence="10" type="primary">ARF6</name>
    <name evidence="10" type="ORF">SDJN03_27267</name>
</gene>
<accession>A0AAV6M0J5</accession>
<evidence type="ECO:0000256" key="7">
    <source>
        <dbReference type="RuleBase" id="RU004549"/>
    </source>
</evidence>
<proteinExistence type="inferred from homology"/>
<evidence type="ECO:0000256" key="6">
    <source>
        <dbReference type="ARBA" id="ARBA00023294"/>
    </source>
</evidence>
<dbReference type="PANTHER" id="PTHR31384">
    <property type="entry name" value="AUXIN RESPONSE FACTOR 4-RELATED"/>
    <property type="match status" value="1"/>
</dbReference>
<organism evidence="10 11">
    <name type="scientific">Cucurbita argyrosperma subsp. sororia</name>
    <dbReference type="NCBI Taxonomy" id="37648"/>
    <lineage>
        <taxon>Eukaryota</taxon>
        <taxon>Viridiplantae</taxon>
        <taxon>Streptophyta</taxon>
        <taxon>Embryophyta</taxon>
        <taxon>Tracheophyta</taxon>
        <taxon>Spermatophyta</taxon>
        <taxon>Magnoliopsida</taxon>
        <taxon>eudicotyledons</taxon>
        <taxon>Gunneridae</taxon>
        <taxon>Pentapetalae</taxon>
        <taxon>rosids</taxon>
        <taxon>fabids</taxon>
        <taxon>Cucurbitales</taxon>
        <taxon>Cucurbitaceae</taxon>
        <taxon>Cucurbiteae</taxon>
        <taxon>Cucurbita</taxon>
    </lineage>
</organism>
<protein>
    <recommendedName>
        <fullName evidence="7">Auxin-responsive protein</fullName>
    </recommendedName>
</protein>
<dbReference type="FunFam" id="3.10.20.90:FF:000047">
    <property type="entry name" value="Auxin response factor"/>
    <property type="match status" value="1"/>
</dbReference>
<feature type="compositionally biased region" description="Pro residues" evidence="8">
    <location>
        <begin position="204"/>
        <end position="214"/>
    </location>
</feature>
<dbReference type="PROSITE" id="PS51745">
    <property type="entry name" value="PB1"/>
    <property type="match status" value="1"/>
</dbReference>
<dbReference type="InterPro" id="IPR033389">
    <property type="entry name" value="AUX/IAA_dom"/>
</dbReference>
<dbReference type="GO" id="GO:0009734">
    <property type="term" value="P:auxin-activated signaling pathway"/>
    <property type="evidence" value="ECO:0007669"/>
    <property type="project" value="UniProtKB-UniRule"/>
</dbReference>
<dbReference type="InterPro" id="IPR053793">
    <property type="entry name" value="PB1-like"/>
</dbReference>
<dbReference type="InterPro" id="IPR044835">
    <property type="entry name" value="ARF_plant"/>
</dbReference>
<keyword evidence="11" id="KW-1185">Reference proteome</keyword>